<keyword evidence="12" id="KW-1185">Reference proteome</keyword>
<evidence type="ECO:0000256" key="3">
    <source>
        <dbReference type="ARBA" id="ARBA00012362"/>
    </source>
</evidence>
<dbReference type="AlphaFoldDB" id="A0A0Q0VSK6"/>
<dbReference type="RefSeq" id="WP_048102145.1">
    <property type="nucleotide sequence ID" value="NZ_JBBYJF010000006.1"/>
</dbReference>
<dbReference type="InterPro" id="IPR045186">
    <property type="entry name" value="Indole-3-glycerol_P_synth"/>
</dbReference>
<dbReference type="Gene3D" id="3.20.20.70">
    <property type="entry name" value="Aldolase class I"/>
    <property type="match status" value="1"/>
</dbReference>
<name>A0A0Q0VSK6_9ARCH</name>
<keyword evidence="7" id="KW-0057">Aromatic amino acid biosynthesis</keyword>
<dbReference type="GO" id="GO:0004425">
    <property type="term" value="F:indole-3-glycerol-phosphate synthase activity"/>
    <property type="evidence" value="ECO:0007669"/>
    <property type="project" value="UniProtKB-EC"/>
</dbReference>
<evidence type="ECO:0000256" key="5">
    <source>
        <dbReference type="ARBA" id="ARBA00022793"/>
    </source>
</evidence>
<dbReference type="EMBL" id="LKBG01000241">
    <property type="protein sequence ID" value="KQB34438.1"/>
    <property type="molecule type" value="Genomic_DNA"/>
</dbReference>
<evidence type="ECO:0000313" key="10">
    <source>
        <dbReference type="EMBL" id="KPV47169.1"/>
    </source>
</evidence>
<evidence type="ECO:0000256" key="6">
    <source>
        <dbReference type="ARBA" id="ARBA00022822"/>
    </source>
</evidence>
<keyword evidence="4" id="KW-0028">Amino-acid biosynthesis</keyword>
<dbReference type="InterPro" id="IPR013785">
    <property type="entry name" value="Aldolase_TIM"/>
</dbReference>
<dbReference type="OrthoDB" id="15223at2157"/>
<dbReference type="PANTHER" id="PTHR22854:SF2">
    <property type="entry name" value="INDOLE-3-GLYCEROL-PHOSPHATE SYNTHASE"/>
    <property type="match status" value="1"/>
</dbReference>
<accession>A0A0Q0VSK6</accession>
<reference evidence="11 12" key="2">
    <citation type="submission" date="2015-09" db="EMBL/GenBank/DDBJ databases">
        <title>Heavy metals and arsenic resistance mechanisms in polyextremophilic archaea of the family Ferroplasmaceae.</title>
        <authorList>
            <person name="Bulaev A.G."/>
            <person name="Kanygina A.V."/>
        </authorList>
    </citation>
    <scope>NUCLEOTIDE SEQUENCE [LARGE SCALE GENOMIC DNA]</scope>
    <source>
        <strain evidence="11 12">VT</strain>
    </source>
</reference>
<reference evidence="10 13" key="1">
    <citation type="submission" date="2015-09" db="EMBL/GenBank/DDBJ databases">
        <title>Draft genome sequence of Acidiplasma aeolicum DSM 18409.</title>
        <authorList>
            <person name="Hemp J."/>
        </authorList>
    </citation>
    <scope>NUCLEOTIDE SEQUENCE [LARGE SCALE GENOMIC DNA]</scope>
    <source>
        <strain evidence="10 13">V</strain>
    </source>
</reference>
<evidence type="ECO:0000256" key="7">
    <source>
        <dbReference type="ARBA" id="ARBA00023141"/>
    </source>
</evidence>
<dbReference type="InterPro" id="IPR013798">
    <property type="entry name" value="Indole-3-glycerol_P_synth_dom"/>
</dbReference>
<sequence length="245" mass="27877">MIVDDIYRENYSRELIMDNKRIRNTLSLKDSLKSSKIKPGIIAEYKRKSPSGFNNIVNNDIFKYYNKIKESVAGFSILTEPHYFNGNQLDAVSVQCYSKPILIKDFISSTDMIKSSYMIGGDVFLLIADFLDYNKIREFIRYGASLNMEVLLEIHDMKKIGNIYPDENVLLGYNRRNLETLKIEDESENAYDFLKKFGLPLVLESGISLENVEALPIKKYDGLLIGTALLSGEGLINKIASGKND</sequence>
<proteinExistence type="predicted"/>
<dbReference type="GO" id="GO:0004640">
    <property type="term" value="F:phosphoribosylanthranilate isomerase activity"/>
    <property type="evidence" value="ECO:0007669"/>
    <property type="project" value="TreeGrafter"/>
</dbReference>
<dbReference type="SUPFAM" id="SSF51366">
    <property type="entry name" value="Ribulose-phoshate binding barrel"/>
    <property type="match status" value="1"/>
</dbReference>
<keyword evidence="5" id="KW-0210">Decarboxylase</keyword>
<dbReference type="Proteomes" id="UP000050320">
    <property type="component" value="Unassembled WGS sequence"/>
</dbReference>
<dbReference type="InterPro" id="IPR011060">
    <property type="entry name" value="RibuloseP-bd_barrel"/>
</dbReference>
<dbReference type="EC" id="4.1.1.48" evidence="3"/>
<evidence type="ECO:0000256" key="8">
    <source>
        <dbReference type="ARBA" id="ARBA00023239"/>
    </source>
</evidence>
<dbReference type="Pfam" id="PF00218">
    <property type="entry name" value="IGPS"/>
    <property type="match status" value="1"/>
</dbReference>
<feature type="domain" description="Indole-3-glycerol phosphate synthase" evidence="9">
    <location>
        <begin position="15"/>
        <end position="238"/>
    </location>
</feature>
<keyword evidence="6" id="KW-0822">Tryptophan biosynthesis</keyword>
<evidence type="ECO:0000256" key="4">
    <source>
        <dbReference type="ARBA" id="ARBA00022605"/>
    </source>
</evidence>
<dbReference type="PANTHER" id="PTHR22854">
    <property type="entry name" value="TRYPTOPHAN BIOSYNTHESIS PROTEIN"/>
    <property type="match status" value="1"/>
</dbReference>
<dbReference type="GeneID" id="84222151"/>
<gene>
    <name evidence="11" type="ORF">AOG54_04955</name>
    <name evidence="10" type="ORF">SE19_02195</name>
</gene>
<comment type="catalytic activity">
    <reaction evidence="1">
        <text>1-(2-carboxyphenylamino)-1-deoxy-D-ribulose 5-phosphate + H(+) = (1S,2R)-1-C-(indol-3-yl)glycerol 3-phosphate + CO2 + H2O</text>
        <dbReference type="Rhea" id="RHEA:23476"/>
        <dbReference type="ChEBI" id="CHEBI:15377"/>
        <dbReference type="ChEBI" id="CHEBI:15378"/>
        <dbReference type="ChEBI" id="CHEBI:16526"/>
        <dbReference type="ChEBI" id="CHEBI:58613"/>
        <dbReference type="ChEBI" id="CHEBI:58866"/>
        <dbReference type="EC" id="4.1.1.48"/>
    </reaction>
</comment>
<dbReference type="Proteomes" id="UP000050515">
    <property type="component" value="Unassembled WGS sequence"/>
</dbReference>
<evidence type="ECO:0000313" key="13">
    <source>
        <dbReference type="Proteomes" id="UP000050515"/>
    </source>
</evidence>
<protein>
    <recommendedName>
        <fullName evidence="3">indole-3-glycerol-phosphate synthase</fullName>
        <ecNumber evidence="3">4.1.1.48</ecNumber>
    </recommendedName>
</protein>
<evidence type="ECO:0000256" key="2">
    <source>
        <dbReference type="ARBA" id="ARBA00004696"/>
    </source>
</evidence>
<evidence type="ECO:0000259" key="9">
    <source>
        <dbReference type="Pfam" id="PF00218"/>
    </source>
</evidence>
<dbReference type="EMBL" id="LJCQ01000121">
    <property type="protein sequence ID" value="KPV47169.1"/>
    <property type="molecule type" value="Genomic_DNA"/>
</dbReference>
<evidence type="ECO:0000256" key="1">
    <source>
        <dbReference type="ARBA" id="ARBA00001633"/>
    </source>
</evidence>
<organism evidence="11 12">
    <name type="scientific">Acidiplasma aeolicum</name>
    <dbReference type="NCBI Taxonomy" id="507754"/>
    <lineage>
        <taxon>Archaea</taxon>
        <taxon>Methanobacteriati</taxon>
        <taxon>Thermoplasmatota</taxon>
        <taxon>Thermoplasmata</taxon>
        <taxon>Thermoplasmatales</taxon>
        <taxon>Ferroplasmaceae</taxon>
        <taxon>Acidiplasma</taxon>
    </lineage>
</organism>
<dbReference type="UniPathway" id="UPA00035">
    <property type="reaction ID" value="UER00043"/>
</dbReference>
<dbReference type="GO" id="GO:0000162">
    <property type="term" value="P:L-tryptophan biosynthetic process"/>
    <property type="evidence" value="ECO:0007669"/>
    <property type="project" value="UniProtKB-UniPathway"/>
</dbReference>
<keyword evidence="8" id="KW-0456">Lyase</keyword>
<evidence type="ECO:0000313" key="12">
    <source>
        <dbReference type="Proteomes" id="UP000050320"/>
    </source>
</evidence>
<comment type="pathway">
    <text evidence="2">Amino-acid biosynthesis; L-tryptophan biosynthesis; L-tryptophan from chorismate: step 4/5.</text>
</comment>
<dbReference type="PATRIC" id="fig|507754.4.peg.1805"/>
<comment type="caution">
    <text evidence="11">The sequence shown here is derived from an EMBL/GenBank/DDBJ whole genome shotgun (WGS) entry which is preliminary data.</text>
</comment>
<evidence type="ECO:0000313" key="11">
    <source>
        <dbReference type="EMBL" id="KQB34438.1"/>
    </source>
</evidence>